<dbReference type="GO" id="GO:0051537">
    <property type="term" value="F:2 iron, 2 sulfur cluster binding"/>
    <property type="evidence" value="ECO:0007669"/>
    <property type="project" value="UniProtKB-KW"/>
</dbReference>
<keyword evidence="6" id="KW-0560">Oxidoreductase</keyword>
<dbReference type="Proteomes" id="UP000315003">
    <property type="component" value="Chromosome"/>
</dbReference>
<feature type="domain" description="Rieske" evidence="5">
    <location>
        <begin position="53"/>
        <end position="153"/>
    </location>
</feature>
<organism evidence="6 7">
    <name type="scientific">Stieleria bergensis</name>
    <dbReference type="NCBI Taxonomy" id="2528025"/>
    <lineage>
        <taxon>Bacteria</taxon>
        <taxon>Pseudomonadati</taxon>
        <taxon>Planctomycetota</taxon>
        <taxon>Planctomycetia</taxon>
        <taxon>Pirellulales</taxon>
        <taxon>Pirellulaceae</taxon>
        <taxon>Stieleria</taxon>
    </lineage>
</organism>
<keyword evidence="3" id="KW-0408">Iron</keyword>
<evidence type="ECO:0000256" key="4">
    <source>
        <dbReference type="ARBA" id="ARBA00023014"/>
    </source>
</evidence>
<gene>
    <name evidence="6" type="primary">nagAb</name>
    <name evidence="6" type="ORF">SV7mr_15610</name>
</gene>
<dbReference type="PANTHER" id="PTHR21496:SF23">
    <property type="entry name" value="3-PHENYLPROPIONATE_CINNAMIC ACID DIOXYGENASE FERREDOXIN SUBUNIT"/>
    <property type="match status" value="1"/>
</dbReference>
<keyword evidence="1" id="KW-0001">2Fe-2S</keyword>
<accession>A0A517SSF2</accession>
<reference evidence="6 7" key="1">
    <citation type="submission" date="2019-02" db="EMBL/GenBank/DDBJ databases">
        <title>Deep-cultivation of Planctomycetes and their phenomic and genomic characterization uncovers novel biology.</title>
        <authorList>
            <person name="Wiegand S."/>
            <person name="Jogler M."/>
            <person name="Boedeker C."/>
            <person name="Pinto D."/>
            <person name="Vollmers J."/>
            <person name="Rivas-Marin E."/>
            <person name="Kohn T."/>
            <person name="Peeters S.H."/>
            <person name="Heuer A."/>
            <person name="Rast P."/>
            <person name="Oberbeckmann S."/>
            <person name="Bunk B."/>
            <person name="Jeske O."/>
            <person name="Meyerdierks A."/>
            <person name="Storesund J.E."/>
            <person name="Kallscheuer N."/>
            <person name="Luecker S."/>
            <person name="Lage O.M."/>
            <person name="Pohl T."/>
            <person name="Merkel B.J."/>
            <person name="Hornburger P."/>
            <person name="Mueller R.-W."/>
            <person name="Bruemmer F."/>
            <person name="Labrenz M."/>
            <person name="Spormann A.M."/>
            <person name="Op den Camp H."/>
            <person name="Overmann J."/>
            <person name="Amann R."/>
            <person name="Jetten M.S.M."/>
            <person name="Mascher T."/>
            <person name="Medema M.H."/>
            <person name="Devos D.P."/>
            <person name="Kaster A.-K."/>
            <person name="Ovreas L."/>
            <person name="Rohde M."/>
            <person name="Galperin M.Y."/>
            <person name="Jogler C."/>
        </authorList>
    </citation>
    <scope>NUCLEOTIDE SEQUENCE [LARGE SCALE GENOMIC DNA]</scope>
    <source>
        <strain evidence="6 7">SV_7m_r</strain>
    </source>
</reference>
<dbReference type="GO" id="GO:0046872">
    <property type="term" value="F:metal ion binding"/>
    <property type="evidence" value="ECO:0007669"/>
    <property type="project" value="UniProtKB-KW"/>
</dbReference>
<dbReference type="GO" id="GO:0051213">
    <property type="term" value="F:dioxygenase activity"/>
    <property type="evidence" value="ECO:0007669"/>
    <property type="project" value="UniProtKB-KW"/>
</dbReference>
<dbReference type="PANTHER" id="PTHR21496">
    <property type="entry name" value="FERREDOXIN-RELATED"/>
    <property type="match status" value="1"/>
</dbReference>
<dbReference type="Pfam" id="PF00355">
    <property type="entry name" value="Rieske"/>
    <property type="match status" value="1"/>
</dbReference>
<evidence type="ECO:0000256" key="3">
    <source>
        <dbReference type="ARBA" id="ARBA00023004"/>
    </source>
</evidence>
<dbReference type="InterPro" id="IPR017941">
    <property type="entry name" value="Rieske_2Fe-2S"/>
</dbReference>
<dbReference type="Gene3D" id="2.102.10.10">
    <property type="entry name" value="Rieske [2Fe-2S] iron-sulphur domain"/>
    <property type="match status" value="1"/>
</dbReference>
<keyword evidence="6" id="KW-0223">Dioxygenase</keyword>
<evidence type="ECO:0000259" key="5">
    <source>
        <dbReference type="PROSITE" id="PS51296"/>
    </source>
</evidence>
<keyword evidence="7" id="KW-1185">Reference proteome</keyword>
<evidence type="ECO:0000313" key="6">
    <source>
        <dbReference type="EMBL" id="QDT59055.1"/>
    </source>
</evidence>
<proteinExistence type="predicted"/>
<dbReference type="InterPro" id="IPR036922">
    <property type="entry name" value="Rieske_2Fe-2S_sf"/>
</dbReference>
<name>A0A517SSF2_9BACT</name>
<dbReference type="SUPFAM" id="SSF50022">
    <property type="entry name" value="ISP domain"/>
    <property type="match status" value="1"/>
</dbReference>
<evidence type="ECO:0000256" key="1">
    <source>
        <dbReference type="ARBA" id="ARBA00022714"/>
    </source>
</evidence>
<keyword evidence="4" id="KW-0411">Iron-sulfur</keyword>
<protein>
    <submittedName>
        <fullName evidence="6">Naphthalene 1,2-dioxygenase/salicylate 5-hydroxylase system, ferredoxin component</fullName>
    </submittedName>
</protein>
<dbReference type="AlphaFoldDB" id="A0A517SSF2"/>
<dbReference type="PROSITE" id="PS51296">
    <property type="entry name" value="RIESKE"/>
    <property type="match status" value="1"/>
</dbReference>
<keyword evidence="2" id="KW-0479">Metal-binding</keyword>
<sequence>MGATLHFAERLVWQSKCCYLTQHGKFAVYEAERLMPDSTHHSEPSPDPTADQWIDVAAVDAVPEAGAIEVVVKGEVIALFRCDGQLFALDGLCAHQGGPVAQGTLGKTDGGNPCVTCPWHGWQYELETGIQTINRQPLQRVFPVRQQGDRIEVQLV</sequence>
<dbReference type="EMBL" id="CP036272">
    <property type="protein sequence ID" value="QDT59055.1"/>
    <property type="molecule type" value="Genomic_DNA"/>
</dbReference>
<evidence type="ECO:0000256" key="2">
    <source>
        <dbReference type="ARBA" id="ARBA00022723"/>
    </source>
</evidence>
<evidence type="ECO:0000313" key="7">
    <source>
        <dbReference type="Proteomes" id="UP000315003"/>
    </source>
</evidence>